<organism evidence="11 12">
    <name type="scientific">Haloechinothrix salitolerans</name>
    <dbReference type="NCBI Taxonomy" id="926830"/>
    <lineage>
        <taxon>Bacteria</taxon>
        <taxon>Bacillati</taxon>
        <taxon>Actinomycetota</taxon>
        <taxon>Actinomycetes</taxon>
        <taxon>Pseudonocardiales</taxon>
        <taxon>Pseudonocardiaceae</taxon>
        <taxon>Haloechinothrix</taxon>
    </lineage>
</organism>
<evidence type="ECO:0000313" key="11">
    <source>
        <dbReference type="EMBL" id="MFC6870947.1"/>
    </source>
</evidence>
<comment type="caution">
    <text evidence="11">The sequence shown here is derived from an EMBL/GenBank/DDBJ whole genome shotgun (WGS) entry which is preliminary data.</text>
</comment>
<evidence type="ECO:0000256" key="3">
    <source>
        <dbReference type="ARBA" id="ARBA00022679"/>
    </source>
</evidence>
<keyword evidence="6" id="KW-0238">DNA-binding</keyword>
<comment type="catalytic activity">
    <reaction evidence="7">
        <text>a 2'-deoxycytidine in DNA + S-adenosyl-L-methionine = an N(4)-methyl-2'-deoxycytidine in DNA + S-adenosyl-L-homocysteine + H(+)</text>
        <dbReference type="Rhea" id="RHEA:16857"/>
        <dbReference type="Rhea" id="RHEA-COMP:11369"/>
        <dbReference type="Rhea" id="RHEA-COMP:13674"/>
        <dbReference type="ChEBI" id="CHEBI:15378"/>
        <dbReference type="ChEBI" id="CHEBI:57856"/>
        <dbReference type="ChEBI" id="CHEBI:59789"/>
        <dbReference type="ChEBI" id="CHEBI:85452"/>
        <dbReference type="ChEBI" id="CHEBI:137933"/>
        <dbReference type="EC" id="2.1.1.113"/>
    </reaction>
</comment>
<feature type="region of interest" description="Disordered" evidence="9">
    <location>
        <begin position="278"/>
        <end position="304"/>
    </location>
</feature>
<feature type="compositionally biased region" description="Basic and acidic residues" evidence="9">
    <location>
        <begin position="278"/>
        <end position="294"/>
    </location>
</feature>
<evidence type="ECO:0000256" key="2">
    <source>
        <dbReference type="ARBA" id="ARBA00022603"/>
    </source>
</evidence>
<protein>
    <recommendedName>
        <fullName evidence="8">Methyltransferase</fullName>
        <ecNumber evidence="8">2.1.1.-</ecNumber>
    </recommendedName>
</protein>
<dbReference type="EMBL" id="JBHSXX010000001">
    <property type="protein sequence ID" value="MFC6870947.1"/>
    <property type="molecule type" value="Genomic_DNA"/>
</dbReference>
<evidence type="ECO:0000259" key="10">
    <source>
        <dbReference type="Pfam" id="PF01555"/>
    </source>
</evidence>
<dbReference type="PROSITE" id="PS00093">
    <property type="entry name" value="N4_MTASE"/>
    <property type="match status" value="1"/>
</dbReference>
<evidence type="ECO:0000256" key="9">
    <source>
        <dbReference type="SAM" id="MobiDB-lite"/>
    </source>
</evidence>
<dbReference type="RefSeq" id="WP_390183684.1">
    <property type="nucleotide sequence ID" value="NZ_JBHMBO010000048.1"/>
</dbReference>
<gene>
    <name evidence="11" type="ORF">ACFQGD_27855</name>
</gene>
<dbReference type="EC" id="2.1.1.-" evidence="8"/>
<keyword evidence="12" id="KW-1185">Reference proteome</keyword>
<accession>A0ABW2C8U9</accession>
<dbReference type="InterPro" id="IPR001091">
    <property type="entry name" value="RM_Methyltransferase"/>
</dbReference>
<keyword evidence="2" id="KW-0489">Methyltransferase</keyword>
<name>A0ABW2C8U9_9PSEU</name>
<evidence type="ECO:0000256" key="6">
    <source>
        <dbReference type="ARBA" id="ARBA00023125"/>
    </source>
</evidence>
<keyword evidence="3" id="KW-0808">Transferase</keyword>
<comment type="similarity">
    <text evidence="1">Belongs to the N(4)/N(6)-methyltransferase family. N(4) subfamily.</text>
</comment>
<proteinExistence type="inferred from homology"/>
<dbReference type="Proteomes" id="UP001596337">
    <property type="component" value="Unassembled WGS sequence"/>
</dbReference>
<dbReference type="InterPro" id="IPR029063">
    <property type="entry name" value="SAM-dependent_MTases_sf"/>
</dbReference>
<reference evidence="12" key="1">
    <citation type="journal article" date="2019" name="Int. J. Syst. Evol. Microbiol.">
        <title>The Global Catalogue of Microorganisms (GCM) 10K type strain sequencing project: providing services to taxonomists for standard genome sequencing and annotation.</title>
        <authorList>
            <consortium name="The Broad Institute Genomics Platform"/>
            <consortium name="The Broad Institute Genome Sequencing Center for Infectious Disease"/>
            <person name="Wu L."/>
            <person name="Ma J."/>
        </authorList>
    </citation>
    <scope>NUCLEOTIDE SEQUENCE [LARGE SCALE GENOMIC DNA]</scope>
    <source>
        <strain evidence="12">KCTC 32255</strain>
    </source>
</reference>
<evidence type="ECO:0000256" key="1">
    <source>
        <dbReference type="ARBA" id="ARBA00010203"/>
    </source>
</evidence>
<keyword evidence="5" id="KW-0680">Restriction system</keyword>
<evidence type="ECO:0000256" key="7">
    <source>
        <dbReference type="ARBA" id="ARBA00049120"/>
    </source>
</evidence>
<evidence type="ECO:0000313" key="12">
    <source>
        <dbReference type="Proteomes" id="UP001596337"/>
    </source>
</evidence>
<dbReference type="Pfam" id="PF01555">
    <property type="entry name" value="N6_N4_Mtase"/>
    <property type="match status" value="1"/>
</dbReference>
<sequence>MHVADRLALYTGDAVEVLSQLPAASADCVVTSPPYWRLRDYGTATWRGGDPNCPHTVIEAAHRSGHPPQCRRCGARRHDQQIGLEPDPDSYIASLRAVFGQLRRTVAATGTVWLNIGDCYSAEPPGRTQNPMRASSLSGRGAAGPLRESVHKADIDRTRSLPRKNLVGMPWRVAFALQRDGWILRNCIIWAKPNAMPESVRDRLSTRYEMIFLLVQQQKYYFDLDALREPLTRPEALDENIVIGGVKGRHAGVDSTARRRGQSRYGAKYTHTDAITRRHGDSVRPTGRRHDSFHPRGKNPGDVWNIPTRPLKAAHFAPYPVDIPLRCIAAGCPPNGTVLDPFSGAATTGLAALQLGHSYIGIDLNPQFNDIGKRRLLQHSQRTVDVRYSNAAQGEAA</sequence>
<keyword evidence="4" id="KW-0949">S-adenosyl-L-methionine</keyword>
<dbReference type="SUPFAM" id="SSF53335">
    <property type="entry name" value="S-adenosyl-L-methionine-dependent methyltransferases"/>
    <property type="match status" value="1"/>
</dbReference>
<evidence type="ECO:0000256" key="4">
    <source>
        <dbReference type="ARBA" id="ARBA00022691"/>
    </source>
</evidence>
<feature type="compositionally biased region" description="Polar residues" evidence="9">
    <location>
        <begin position="127"/>
        <end position="138"/>
    </location>
</feature>
<dbReference type="PRINTS" id="PR00508">
    <property type="entry name" value="S21N4MTFRASE"/>
</dbReference>
<dbReference type="InterPro" id="IPR002941">
    <property type="entry name" value="DNA_methylase_N4/N6"/>
</dbReference>
<evidence type="ECO:0000256" key="8">
    <source>
        <dbReference type="RuleBase" id="RU362026"/>
    </source>
</evidence>
<dbReference type="InterPro" id="IPR017985">
    <property type="entry name" value="MeTrfase_CN4_CS"/>
</dbReference>
<feature type="domain" description="DNA methylase N-4/N-6" evidence="10">
    <location>
        <begin position="27"/>
        <end position="372"/>
    </location>
</feature>
<feature type="region of interest" description="Disordered" evidence="9">
    <location>
        <begin position="125"/>
        <end position="147"/>
    </location>
</feature>
<evidence type="ECO:0000256" key="5">
    <source>
        <dbReference type="ARBA" id="ARBA00022747"/>
    </source>
</evidence>
<dbReference type="Gene3D" id="3.40.50.150">
    <property type="entry name" value="Vaccinia Virus protein VP39"/>
    <property type="match status" value="1"/>
</dbReference>